<keyword evidence="2" id="KW-0812">Transmembrane</keyword>
<keyword evidence="4" id="KW-1185">Reference proteome</keyword>
<reference evidence="3 4" key="1">
    <citation type="submission" date="2019-01" db="EMBL/GenBank/DDBJ databases">
        <authorList>
            <person name="Chen W.-M."/>
        </authorList>
    </citation>
    <scope>NUCLEOTIDE SEQUENCE [LARGE SCALE GENOMIC DNA]</scope>
    <source>
        <strain evidence="3 4">TLA-22</strain>
    </source>
</reference>
<dbReference type="Pfam" id="PF11739">
    <property type="entry name" value="YdbH-like"/>
    <property type="match status" value="2"/>
</dbReference>
<comment type="caution">
    <text evidence="3">The sequence shown here is derived from an EMBL/GenBank/DDBJ whole genome shotgun (WGS) entry which is preliminary data.</text>
</comment>
<evidence type="ECO:0000256" key="1">
    <source>
        <dbReference type="SAM" id="MobiDB-lite"/>
    </source>
</evidence>
<dbReference type="EMBL" id="RZUL01000005">
    <property type="protein sequence ID" value="RVT39811.1"/>
    <property type="molecule type" value="Genomic_DNA"/>
</dbReference>
<feature type="region of interest" description="Disordered" evidence="1">
    <location>
        <begin position="1067"/>
        <end position="1088"/>
    </location>
</feature>
<name>A0A437J4X2_9SPHN</name>
<organism evidence="3 4">
    <name type="scientific">Sphingobium algorifonticola</name>
    <dbReference type="NCBI Taxonomy" id="2008318"/>
    <lineage>
        <taxon>Bacteria</taxon>
        <taxon>Pseudomonadati</taxon>
        <taxon>Pseudomonadota</taxon>
        <taxon>Alphaproteobacteria</taxon>
        <taxon>Sphingomonadales</taxon>
        <taxon>Sphingomonadaceae</taxon>
        <taxon>Sphingobium</taxon>
    </lineage>
</organism>
<protein>
    <submittedName>
        <fullName evidence="3">Exoprotein</fullName>
    </submittedName>
</protein>
<dbReference type="AlphaFoldDB" id="A0A437J4X2"/>
<keyword evidence="2" id="KW-1133">Transmembrane helix</keyword>
<dbReference type="Proteomes" id="UP000282977">
    <property type="component" value="Unassembled WGS sequence"/>
</dbReference>
<dbReference type="OrthoDB" id="7597031at2"/>
<gene>
    <name evidence="3" type="ORF">ENE74_13765</name>
</gene>
<evidence type="ECO:0000313" key="4">
    <source>
        <dbReference type="Proteomes" id="UP000282977"/>
    </source>
</evidence>
<feature type="transmembrane region" description="Helical" evidence="2">
    <location>
        <begin position="20"/>
        <end position="41"/>
    </location>
</feature>
<sequence>MHDDKGDAAHMPRHARHRPWVRVALGGTAVLALTALTIWTLRQPIAENFIARELATRGVRADYDIVAIGLRTQRVENVVIGDPRNPDLTARWAEIDLSLTGLTPHVVAVRAGGVRLRGQWRGGVLDLGALDRFRSGDPAAPFALPDLRLALTDARMRLESDFGAVGMTLDGTGNLRSGFRGQLAAVSPRLTLAGCALTDANAWLSLSTSNGRPRLAGPIRGAALGCRDQDVGIARPVVTLDAWLSSGFDRWTGHADLTALAIKASAATFVRPSGRIGFDGAAAGTRGTAKLSAQAAGQGTLASGAVNLTGAYRFAPGRTGLDARIEGALSARDLRSTRSDPLASLRAATTGTPISPLGLRLADAARAASRDNRTTLRFAADQSDMGRTLSLTNAQFSSRSGARIALAPDSRLSLDWPRASGRFAWALDGGVTMEGGGLPKAALRLARNAAGGFGGQMFLDPYTAADARLAMDAVRFSAGSDGMTRFATSLRLDGPLQGGGIKGLVLPIDGALSSGGALTINRNCTPLAFDALRYGSVGLGTTRVRLCPDRGTPLLAYGAAGLSGGARVEALRLAGTLGDSAMRLSAASGRLSLADRDFRLTDADLQLGDPAAPVRLSAASFAGRMDKGGLGGTMTGASGRIGTVPLLVGDAAGRWRYADSLLRVDGGLTLTDSETPHRFEALVSRDFTLALRDNRITAQGSLLEPRTGARVARTDIVHDLGSAKGRADLDVPGVTFTQALQPEMLTRLALGVVANARGTVVGKGQVRWTGSDVTSDGLFRTDAMDLAAAFGPVTGLSGELRFTDLVGLVSAPGQVARIASVNPGVEVTGGEVRYQLLPNQQVHIEGGEWPFAGGQLSLLPTTMDFSADKPRNLSFRVVGMDAGAFIQTLDLDNVSATGTYDGLLPMIFDEHGGRIVGGVLVARQTGRAPLVLSDTANLRITCDPAQQGGTLAYVGPVSNEQLGVYGKMAFDALKHLQYKCLTILMDGALDGELVTQVSFNGVNRGTPGERPKGIARNFIGLPFLFNIRIEAPFRGLLNTAQSFIDPSGLIRSNLGDQYAPVTQSPPVTSFGLAVQPAESDKGAQRDRK</sequence>
<feature type="compositionally biased region" description="Basic and acidic residues" evidence="1">
    <location>
        <begin position="1078"/>
        <end position="1088"/>
    </location>
</feature>
<evidence type="ECO:0000313" key="3">
    <source>
        <dbReference type="EMBL" id="RVT39811.1"/>
    </source>
</evidence>
<keyword evidence="2" id="KW-0472">Membrane</keyword>
<proteinExistence type="predicted"/>
<dbReference type="InterPro" id="IPR021730">
    <property type="entry name" value="YdbH"/>
</dbReference>
<dbReference type="RefSeq" id="WP_127691510.1">
    <property type="nucleotide sequence ID" value="NZ_RZUL01000005.1"/>
</dbReference>
<accession>A0A437J4X2</accession>
<evidence type="ECO:0000256" key="2">
    <source>
        <dbReference type="SAM" id="Phobius"/>
    </source>
</evidence>